<organism evidence="1 2">
    <name type="scientific">Ancylostoma ceylanicum</name>
    <dbReference type="NCBI Taxonomy" id="53326"/>
    <lineage>
        <taxon>Eukaryota</taxon>
        <taxon>Metazoa</taxon>
        <taxon>Ecdysozoa</taxon>
        <taxon>Nematoda</taxon>
        <taxon>Chromadorea</taxon>
        <taxon>Rhabditida</taxon>
        <taxon>Rhabditina</taxon>
        <taxon>Rhabditomorpha</taxon>
        <taxon>Strongyloidea</taxon>
        <taxon>Ancylostomatidae</taxon>
        <taxon>Ancylostomatinae</taxon>
        <taxon>Ancylostoma</taxon>
    </lineage>
</organism>
<name>A0A016VZI3_9BILA</name>
<evidence type="ECO:0000313" key="2">
    <source>
        <dbReference type="Proteomes" id="UP000024635"/>
    </source>
</evidence>
<dbReference type="Proteomes" id="UP000024635">
    <property type="component" value="Unassembled WGS sequence"/>
</dbReference>
<comment type="caution">
    <text evidence="1">The sequence shown here is derived from an EMBL/GenBank/DDBJ whole genome shotgun (WGS) entry which is preliminary data.</text>
</comment>
<dbReference type="OrthoDB" id="10648492at2759"/>
<keyword evidence="2" id="KW-1185">Reference proteome</keyword>
<evidence type="ECO:0000313" key="1">
    <source>
        <dbReference type="EMBL" id="EYC32432.1"/>
    </source>
</evidence>
<dbReference type="EMBL" id="JARK01001339">
    <property type="protein sequence ID" value="EYC32432.1"/>
    <property type="molecule type" value="Genomic_DNA"/>
</dbReference>
<accession>A0A016VZI3</accession>
<proteinExistence type="predicted"/>
<sequence length="143" mass="15503">MEQIVRECDCALSVQFRKASRAKRLQVLRAVQNAVDRATSAVIAVGQEDEEASEIVQALGTTTERLGAVLPRILQESAFMRALADALGCDVSEVGDLLRSREDEIAALRSQVATLEVEQQLVLQLVQSAQSLQAESALPKGKQ</sequence>
<protein>
    <submittedName>
        <fullName evidence="1">Uncharacterized protein</fullName>
    </submittedName>
</protein>
<gene>
    <name evidence="1" type="primary">Acey_s0003.g1570</name>
    <name evidence="1" type="ORF">Y032_0003g1570</name>
</gene>
<dbReference type="AlphaFoldDB" id="A0A016VZI3"/>
<reference evidence="2" key="1">
    <citation type="journal article" date="2015" name="Nat. Genet.">
        <title>The genome and transcriptome of the zoonotic hookworm Ancylostoma ceylanicum identify infection-specific gene families.</title>
        <authorList>
            <person name="Schwarz E.M."/>
            <person name="Hu Y."/>
            <person name="Antoshechkin I."/>
            <person name="Miller M.M."/>
            <person name="Sternberg P.W."/>
            <person name="Aroian R.V."/>
        </authorList>
    </citation>
    <scope>NUCLEOTIDE SEQUENCE</scope>
    <source>
        <strain evidence="2">HY135</strain>
    </source>
</reference>